<sequence>MMPDQARQLARRRTFAALGIFALAALVSPFVPLLGFGLICSALVLYVRPEAISGRVA</sequence>
<dbReference type="AlphaFoldDB" id="A0A839UC50"/>
<keyword evidence="1" id="KW-0812">Transmembrane</keyword>
<comment type="caution">
    <text evidence="2">The sequence shown here is derived from an EMBL/GenBank/DDBJ whole genome shotgun (WGS) entry which is preliminary data.</text>
</comment>
<organism evidence="2 3">
    <name type="scientific">Phyllobacterium trifolii</name>
    <dbReference type="NCBI Taxonomy" id="300193"/>
    <lineage>
        <taxon>Bacteria</taxon>
        <taxon>Pseudomonadati</taxon>
        <taxon>Pseudomonadota</taxon>
        <taxon>Alphaproteobacteria</taxon>
        <taxon>Hyphomicrobiales</taxon>
        <taxon>Phyllobacteriaceae</taxon>
        <taxon>Phyllobacterium</taxon>
    </lineage>
</organism>
<reference evidence="2 3" key="1">
    <citation type="submission" date="2020-08" db="EMBL/GenBank/DDBJ databases">
        <title>Genomic Encyclopedia of Type Strains, Phase III (KMG-III): the genomes of soil and plant-associated and newly described type strains.</title>
        <authorList>
            <person name="Whitman W."/>
        </authorList>
    </citation>
    <scope>NUCLEOTIDE SEQUENCE [LARGE SCALE GENOMIC DNA]</scope>
    <source>
        <strain evidence="2 3">CECT 7015</strain>
    </source>
</reference>
<feature type="transmembrane region" description="Helical" evidence="1">
    <location>
        <begin position="20"/>
        <end position="47"/>
    </location>
</feature>
<evidence type="ECO:0000313" key="2">
    <source>
        <dbReference type="EMBL" id="MBB3147484.1"/>
    </source>
</evidence>
<accession>A0A839UC50</accession>
<dbReference type="Proteomes" id="UP000554520">
    <property type="component" value="Unassembled WGS sequence"/>
</dbReference>
<evidence type="ECO:0000256" key="1">
    <source>
        <dbReference type="SAM" id="Phobius"/>
    </source>
</evidence>
<evidence type="ECO:0000313" key="3">
    <source>
        <dbReference type="Proteomes" id="UP000554520"/>
    </source>
</evidence>
<keyword evidence="3" id="KW-1185">Reference proteome</keyword>
<name>A0A839UC50_9HYPH</name>
<keyword evidence="1" id="KW-1133">Transmembrane helix</keyword>
<proteinExistence type="predicted"/>
<dbReference type="RefSeq" id="WP_162701773.1">
    <property type="nucleotide sequence ID" value="NZ_JACHXN010000012.1"/>
</dbReference>
<gene>
    <name evidence="2" type="ORF">FHS21_003904</name>
</gene>
<protein>
    <submittedName>
        <fullName evidence="2">Sec-independent protein secretion pathway component TatC</fullName>
    </submittedName>
</protein>
<dbReference type="EMBL" id="JACHXN010000012">
    <property type="protein sequence ID" value="MBB3147484.1"/>
    <property type="molecule type" value="Genomic_DNA"/>
</dbReference>
<keyword evidence="1" id="KW-0472">Membrane</keyword>